<protein>
    <recommendedName>
        <fullName evidence="3">Lipoprotein</fullName>
    </recommendedName>
</protein>
<keyword evidence="2" id="KW-1185">Reference proteome</keyword>
<comment type="caution">
    <text evidence="1">The sequence shown here is derived from an EMBL/GenBank/DDBJ whole genome shotgun (WGS) entry which is preliminary data.</text>
</comment>
<name>A0ABS3Z1G2_9BACT</name>
<sequence length="179" mass="20189">MRTYLFLSLLIAGCSYSSKHKGTELTFIEDVKSLVGKPVKGLRSDNISLLGESMIVKDTVLEDEGVSWNGAVLYYKQQGAILLESNWQDKEHVSRITLLDPLLKTRNGITIGSEYREILPVIDFKSWVNFPDGYIMFRDMKNPWIVYSMNTDSSAGLLNQPLDQKTIPGTLKVESIIVQ</sequence>
<evidence type="ECO:0000313" key="1">
    <source>
        <dbReference type="EMBL" id="MBO9203993.1"/>
    </source>
</evidence>
<accession>A0ABS3Z1G2</accession>
<gene>
    <name evidence="1" type="ORF">J7I42_27150</name>
</gene>
<evidence type="ECO:0008006" key="3">
    <source>
        <dbReference type="Google" id="ProtNLM"/>
    </source>
</evidence>
<organism evidence="1 2">
    <name type="scientific">Niastella soli</name>
    <dbReference type="NCBI Taxonomy" id="2821487"/>
    <lineage>
        <taxon>Bacteria</taxon>
        <taxon>Pseudomonadati</taxon>
        <taxon>Bacteroidota</taxon>
        <taxon>Chitinophagia</taxon>
        <taxon>Chitinophagales</taxon>
        <taxon>Chitinophagaceae</taxon>
        <taxon>Niastella</taxon>
    </lineage>
</organism>
<evidence type="ECO:0000313" key="2">
    <source>
        <dbReference type="Proteomes" id="UP000677244"/>
    </source>
</evidence>
<proteinExistence type="predicted"/>
<dbReference type="RefSeq" id="WP_209142132.1">
    <property type="nucleotide sequence ID" value="NZ_JAGHKO010000011.1"/>
</dbReference>
<reference evidence="1 2" key="1">
    <citation type="submission" date="2021-03" db="EMBL/GenBank/DDBJ databases">
        <title>Assistant Professor.</title>
        <authorList>
            <person name="Huq M.A."/>
        </authorList>
    </citation>
    <scope>NUCLEOTIDE SEQUENCE [LARGE SCALE GENOMIC DNA]</scope>
    <source>
        <strain evidence="1 2">MAH-29</strain>
    </source>
</reference>
<dbReference type="EMBL" id="JAGHKO010000011">
    <property type="protein sequence ID" value="MBO9203993.1"/>
    <property type="molecule type" value="Genomic_DNA"/>
</dbReference>
<dbReference type="Proteomes" id="UP000677244">
    <property type="component" value="Unassembled WGS sequence"/>
</dbReference>